<feature type="region of interest" description="Disordered" evidence="5">
    <location>
        <begin position="401"/>
        <end position="448"/>
    </location>
</feature>
<dbReference type="Gene3D" id="3.60.120.10">
    <property type="entry name" value="Anthranilate synthase"/>
    <property type="match status" value="1"/>
</dbReference>
<dbReference type="CDD" id="cd01743">
    <property type="entry name" value="GATase1_Anthranilate_Synthase"/>
    <property type="match status" value="1"/>
</dbReference>
<dbReference type="GO" id="GO:0000162">
    <property type="term" value="P:L-tryptophan biosynthetic process"/>
    <property type="evidence" value="ECO:0007669"/>
    <property type="project" value="TreeGrafter"/>
</dbReference>
<evidence type="ECO:0000256" key="1">
    <source>
        <dbReference type="ARBA" id="ARBA00012266"/>
    </source>
</evidence>
<evidence type="ECO:0000259" key="6">
    <source>
        <dbReference type="Pfam" id="PF00117"/>
    </source>
</evidence>
<dbReference type="PRINTS" id="PR00096">
    <property type="entry name" value="GATASE"/>
</dbReference>
<dbReference type="SUPFAM" id="SSF52317">
    <property type="entry name" value="Class I glutamine amidotransferase-like"/>
    <property type="match status" value="1"/>
</dbReference>
<organism evidence="8 9">
    <name type="scientific">Streptomyces showdoensis</name>
    <dbReference type="NCBI Taxonomy" id="68268"/>
    <lineage>
        <taxon>Bacteria</taxon>
        <taxon>Bacillati</taxon>
        <taxon>Actinomycetota</taxon>
        <taxon>Actinomycetes</taxon>
        <taxon>Kitasatosporales</taxon>
        <taxon>Streptomycetaceae</taxon>
        <taxon>Streptomyces</taxon>
    </lineage>
</organism>
<dbReference type="PANTHER" id="PTHR11236:SF49">
    <property type="entry name" value="ANTHRANILATE SYNTHASE COMPONENT 1"/>
    <property type="match status" value="1"/>
</dbReference>
<dbReference type="AlphaFoldDB" id="A0A2P2GUK9"/>
<evidence type="ECO:0000256" key="5">
    <source>
        <dbReference type="SAM" id="MobiDB-lite"/>
    </source>
</evidence>
<protein>
    <recommendedName>
        <fullName evidence="1">anthranilate synthase</fullName>
        <ecNumber evidence="1">4.1.3.27</ecNumber>
    </recommendedName>
</protein>
<feature type="domain" description="Chorismate-utilising enzyme C-terminal" evidence="7">
    <location>
        <begin position="129"/>
        <end position="388"/>
    </location>
</feature>
<dbReference type="PRINTS" id="PR00097">
    <property type="entry name" value="ANTSNTHASEII"/>
</dbReference>
<comment type="catalytic activity">
    <reaction evidence="4">
        <text>chorismate + L-glutamine = anthranilate + pyruvate + L-glutamate + H(+)</text>
        <dbReference type="Rhea" id="RHEA:21732"/>
        <dbReference type="ChEBI" id="CHEBI:15361"/>
        <dbReference type="ChEBI" id="CHEBI:15378"/>
        <dbReference type="ChEBI" id="CHEBI:16567"/>
        <dbReference type="ChEBI" id="CHEBI:29748"/>
        <dbReference type="ChEBI" id="CHEBI:29985"/>
        <dbReference type="ChEBI" id="CHEBI:58359"/>
        <dbReference type="EC" id="4.1.3.27"/>
    </reaction>
</comment>
<evidence type="ECO:0000256" key="4">
    <source>
        <dbReference type="ARBA" id="ARBA00047683"/>
    </source>
</evidence>
<dbReference type="GO" id="GO:0004049">
    <property type="term" value="F:anthranilate synthase activity"/>
    <property type="evidence" value="ECO:0007669"/>
    <property type="project" value="UniProtKB-EC"/>
</dbReference>
<keyword evidence="9" id="KW-1185">Reference proteome</keyword>
<feature type="domain" description="Glutamine amidotransferase" evidence="6">
    <location>
        <begin position="485"/>
        <end position="664"/>
    </location>
</feature>
<dbReference type="Pfam" id="PF00117">
    <property type="entry name" value="GATase"/>
    <property type="match status" value="1"/>
</dbReference>
<dbReference type="InterPro" id="IPR029062">
    <property type="entry name" value="Class_I_gatase-like"/>
</dbReference>
<dbReference type="InterPro" id="IPR015890">
    <property type="entry name" value="Chorismate_C"/>
</dbReference>
<dbReference type="InterPro" id="IPR019999">
    <property type="entry name" value="Anth_synth_I-like"/>
</dbReference>
<dbReference type="SUPFAM" id="SSF56322">
    <property type="entry name" value="ADC synthase"/>
    <property type="match status" value="1"/>
</dbReference>
<dbReference type="EMBL" id="LAQS01000008">
    <property type="protein sequence ID" value="KKZ74605.1"/>
    <property type="molecule type" value="Genomic_DNA"/>
</dbReference>
<dbReference type="Pfam" id="PF00425">
    <property type="entry name" value="Chorismate_bind"/>
    <property type="match status" value="1"/>
</dbReference>
<comment type="caution">
    <text evidence="8">The sequence shown here is derived from an EMBL/GenBank/DDBJ whole genome shotgun (WGS) entry which is preliminary data.</text>
</comment>
<name>A0A2P2GUK9_STREW</name>
<keyword evidence="3" id="KW-0456">Lyase</keyword>
<dbReference type="PANTHER" id="PTHR11236">
    <property type="entry name" value="AMINOBENZOATE/ANTHRANILATE SYNTHASE"/>
    <property type="match status" value="1"/>
</dbReference>
<evidence type="ECO:0000259" key="7">
    <source>
        <dbReference type="Pfam" id="PF00425"/>
    </source>
</evidence>
<reference evidence="8 9" key="1">
    <citation type="submission" date="2015-05" db="EMBL/GenBank/DDBJ databases">
        <title>Draft Genome assembly of Streptomyces showdoensis.</title>
        <authorList>
            <person name="Thapa K.K."/>
            <person name="Metsa-Ketela M."/>
        </authorList>
    </citation>
    <scope>NUCLEOTIDE SEQUENCE [LARGE SCALE GENOMIC DNA]</scope>
    <source>
        <strain evidence="8 9">ATCC 15227</strain>
    </source>
</reference>
<proteinExistence type="predicted"/>
<evidence type="ECO:0000256" key="3">
    <source>
        <dbReference type="ARBA" id="ARBA00023239"/>
    </source>
</evidence>
<evidence type="ECO:0000313" key="9">
    <source>
        <dbReference type="Proteomes" id="UP000265325"/>
    </source>
</evidence>
<dbReference type="Proteomes" id="UP000265325">
    <property type="component" value="Unassembled WGS sequence"/>
</dbReference>
<sequence>MLLDRAVANGRPADPDGPPAPEAFALLYRPERTGDRVEILLGDPGTADLLSELPLGEPGPAGPGEPRHELLALIPYRQITERGFVCRDDHVPIRTLTVRRQGTVAVEEVLRRLPRGPVELREAGFDLDDQEYEAIVRDVIKQEIGTGEGANFVIHRTFTAELPGFGPAQALSVYRRLLAQSQGAYWVFLVCTGGHMMLGATPERHISLDAGTAVMNPISGTYRYPPAGPGLADLAAFLRDRKEADELLMVVDEELKMMGGFCPDGGLARGPYLKEMARLAHTEYLIEGRTRAGVDTILRGSMFAPTVTGSPLENACRVIARHERAGRGYYSGVAALIGRDASGEVALDSAIVIRTAEVDAERRLRLGVGATLVRLSDPAAEAAETRAKAAGLLAAFGVEEEADAQHAAETSEAAEADPAGAGPAAGPEPDGRAVPGPRTAPVRLGEHPEVRALLGERNRSLARFWLEPGRGAAHRPPELAERRGLVIEAEDMFTAMLARQLEALGCRVEVRSWREHPDPTEYDFAVVGPGPGDPRDLADPKIAALRRAVRGLLAKDVPFLGVCLGHQVVSGVLGLELVRRDRPNQGVQLPVRLPWGEERVGFYNTFAAVAPADAFTLPGLSRPVEVSRDPRTGQVHAMRGPGFATVQFHPESVLTEHGPGILSELLCGVLAPVAPVAV</sequence>
<dbReference type="PROSITE" id="PS51273">
    <property type="entry name" value="GATASE_TYPE_1"/>
    <property type="match status" value="1"/>
</dbReference>
<accession>A0A2P2GUK9</accession>
<dbReference type="InterPro" id="IPR005801">
    <property type="entry name" value="ADC_synthase"/>
</dbReference>
<evidence type="ECO:0000256" key="2">
    <source>
        <dbReference type="ARBA" id="ARBA00022962"/>
    </source>
</evidence>
<evidence type="ECO:0000313" key="8">
    <source>
        <dbReference type="EMBL" id="KKZ74605.1"/>
    </source>
</evidence>
<dbReference type="InterPro" id="IPR017926">
    <property type="entry name" value="GATASE"/>
</dbReference>
<dbReference type="EC" id="4.1.3.27" evidence="1"/>
<gene>
    <name evidence="8" type="ORF">VO63_07090</name>
</gene>
<dbReference type="InterPro" id="IPR006221">
    <property type="entry name" value="TrpG/PapA_dom"/>
</dbReference>
<dbReference type="PRINTS" id="PR00099">
    <property type="entry name" value="CPSGATASE"/>
</dbReference>
<keyword evidence="2" id="KW-0315">Glutamine amidotransferase</keyword>
<feature type="region of interest" description="Disordered" evidence="5">
    <location>
        <begin position="1"/>
        <end position="21"/>
    </location>
</feature>
<feature type="compositionally biased region" description="Low complexity" evidence="5">
    <location>
        <begin position="416"/>
        <end position="428"/>
    </location>
</feature>
<dbReference type="Gene3D" id="3.40.50.880">
    <property type="match status" value="1"/>
</dbReference>